<evidence type="ECO:0000313" key="4">
    <source>
        <dbReference type="Proteomes" id="UP000320421"/>
    </source>
</evidence>
<feature type="chain" id="PRO_5021955765" description="Carboxypeptidase regulatory-like domain-containing protein" evidence="2">
    <location>
        <begin position="25"/>
        <end position="164"/>
    </location>
</feature>
<keyword evidence="2" id="KW-0732">Signal</keyword>
<feature type="region of interest" description="Disordered" evidence="1">
    <location>
        <begin position="106"/>
        <end position="144"/>
    </location>
</feature>
<feature type="compositionally biased region" description="Pro residues" evidence="1">
    <location>
        <begin position="120"/>
        <end position="131"/>
    </location>
</feature>
<proteinExistence type="predicted"/>
<dbReference type="Proteomes" id="UP000320421">
    <property type="component" value="Chromosome"/>
</dbReference>
<keyword evidence="4" id="KW-1185">Reference proteome</keyword>
<accession>A0A517PUW0</accession>
<evidence type="ECO:0000256" key="1">
    <source>
        <dbReference type="SAM" id="MobiDB-lite"/>
    </source>
</evidence>
<gene>
    <name evidence="3" type="ORF">HG66A1_49650</name>
</gene>
<dbReference type="RefSeq" id="WP_232106658.1">
    <property type="nucleotide sequence ID" value="NZ_CP036266.1"/>
</dbReference>
<sequence precursor="true">MFTLKRSKSLLCCAAMICTASLLTTGCGGGPEDDRPARTAVSGTVTYNSEPVEEAVIAFIPVDQTKGRNANGRTNAEGVFQMGTFEGTDGVVPGEYKVMITKFETAETQEALPEDDPNYDPNPKPQPPPENLLPEKYASAENSGLTVTVEDGNEITDLKFDLQD</sequence>
<feature type="signal peptide" evidence="2">
    <location>
        <begin position="1"/>
        <end position="24"/>
    </location>
</feature>
<organism evidence="3 4">
    <name type="scientific">Gimesia chilikensis</name>
    <dbReference type="NCBI Taxonomy" id="2605989"/>
    <lineage>
        <taxon>Bacteria</taxon>
        <taxon>Pseudomonadati</taxon>
        <taxon>Planctomycetota</taxon>
        <taxon>Planctomycetia</taxon>
        <taxon>Planctomycetales</taxon>
        <taxon>Planctomycetaceae</taxon>
        <taxon>Gimesia</taxon>
    </lineage>
</organism>
<protein>
    <recommendedName>
        <fullName evidence="5">Carboxypeptidase regulatory-like domain-containing protein</fullName>
    </recommendedName>
</protein>
<dbReference type="AlphaFoldDB" id="A0A517PUW0"/>
<name>A0A517PUW0_9PLAN</name>
<dbReference type="PROSITE" id="PS51257">
    <property type="entry name" value="PROKAR_LIPOPROTEIN"/>
    <property type="match status" value="1"/>
</dbReference>
<evidence type="ECO:0000256" key="2">
    <source>
        <dbReference type="SAM" id="SignalP"/>
    </source>
</evidence>
<reference evidence="3 4" key="1">
    <citation type="submission" date="2019-02" db="EMBL/GenBank/DDBJ databases">
        <title>Deep-cultivation of Planctomycetes and their phenomic and genomic characterization uncovers novel biology.</title>
        <authorList>
            <person name="Wiegand S."/>
            <person name="Jogler M."/>
            <person name="Boedeker C."/>
            <person name="Pinto D."/>
            <person name="Vollmers J."/>
            <person name="Rivas-Marin E."/>
            <person name="Kohn T."/>
            <person name="Peeters S.H."/>
            <person name="Heuer A."/>
            <person name="Rast P."/>
            <person name="Oberbeckmann S."/>
            <person name="Bunk B."/>
            <person name="Jeske O."/>
            <person name="Meyerdierks A."/>
            <person name="Storesund J.E."/>
            <person name="Kallscheuer N."/>
            <person name="Luecker S."/>
            <person name="Lage O.M."/>
            <person name="Pohl T."/>
            <person name="Merkel B.J."/>
            <person name="Hornburger P."/>
            <person name="Mueller R.-W."/>
            <person name="Bruemmer F."/>
            <person name="Labrenz M."/>
            <person name="Spormann A.M."/>
            <person name="Op den Camp H."/>
            <person name="Overmann J."/>
            <person name="Amann R."/>
            <person name="Jetten M.S.M."/>
            <person name="Mascher T."/>
            <person name="Medema M.H."/>
            <person name="Devos D.P."/>
            <person name="Kaster A.-K."/>
            <person name="Ovreas L."/>
            <person name="Rohde M."/>
            <person name="Galperin M.Y."/>
            <person name="Jogler C."/>
        </authorList>
    </citation>
    <scope>NUCLEOTIDE SEQUENCE [LARGE SCALE GENOMIC DNA]</scope>
    <source>
        <strain evidence="3 4">HG66A1</strain>
    </source>
</reference>
<evidence type="ECO:0008006" key="5">
    <source>
        <dbReference type="Google" id="ProtNLM"/>
    </source>
</evidence>
<evidence type="ECO:0000313" key="3">
    <source>
        <dbReference type="EMBL" id="QDT23150.1"/>
    </source>
</evidence>
<dbReference type="EMBL" id="CP036266">
    <property type="protein sequence ID" value="QDT23150.1"/>
    <property type="molecule type" value="Genomic_DNA"/>
</dbReference>